<keyword evidence="4" id="KW-1185">Reference proteome</keyword>
<dbReference type="EMBL" id="CP039288">
    <property type="protein sequence ID" value="QCC03981.1"/>
    <property type="molecule type" value="Genomic_DNA"/>
</dbReference>
<evidence type="ECO:0000256" key="1">
    <source>
        <dbReference type="SAM" id="MobiDB-lite"/>
    </source>
</evidence>
<accession>Q0K1K8</accession>
<dbReference type="OrthoDB" id="8970592at2"/>
<evidence type="ECO:0000313" key="4">
    <source>
        <dbReference type="Proteomes" id="UP000008210"/>
    </source>
</evidence>
<reference evidence="3 5" key="2">
    <citation type="submission" date="2019-04" db="EMBL/GenBank/DDBJ databases">
        <title>Long-read de novo sequencing of Cupriavidus necator H16.</title>
        <authorList>
            <person name="Little G.T."/>
            <person name="Ehsaan M."/>
            <person name="Arenas-Lopez C."/>
            <person name="Jawed K."/>
            <person name="Winzer K."/>
            <person name="Kovacs K."/>
            <person name="Malys N."/>
            <person name="Minton N.P."/>
        </authorList>
    </citation>
    <scope>NUCLEOTIDE SEQUENCE [LARGE SCALE GENOMIC DNA]</scope>
    <source>
        <strain evidence="3 5">H16</strain>
    </source>
</reference>
<dbReference type="RefSeq" id="WP_011617156.1">
    <property type="nucleotide sequence ID" value="NC_008314.1"/>
</dbReference>
<feature type="compositionally biased region" description="Basic and acidic residues" evidence="1">
    <location>
        <begin position="186"/>
        <end position="210"/>
    </location>
</feature>
<protein>
    <submittedName>
        <fullName evidence="2">Uncharacterized protein</fullName>
    </submittedName>
</protein>
<evidence type="ECO:0000313" key="5">
    <source>
        <dbReference type="Proteomes" id="UP000296079"/>
    </source>
</evidence>
<feature type="region of interest" description="Disordered" evidence="1">
    <location>
        <begin position="108"/>
        <end position="219"/>
    </location>
</feature>
<dbReference type="HOGENOM" id="CLU_777826_0_0_4"/>
<gene>
    <name evidence="2" type="ordered locus">H16_B1326</name>
    <name evidence="3" type="ORF">E6A55_25895</name>
</gene>
<feature type="compositionally biased region" description="Basic and acidic residues" evidence="1">
    <location>
        <begin position="135"/>
        <end position="155"/>
    </location>
</feature>
<sequence length="356" mass="38705">MPALKLNEAELSALSGMDYAAICMYVMAIRPRMDFRTGAVGLAPRISWQALKEWLYIEPRPGVKATIPSIEAIRRMALQLVKHGLVRIGSRDKQLVFFCPLADTDKNVRKKADSKPTGQSDRQADTSEGNNGAGFREEADREADRPENAKADTHPDTGNTLNPSPPTPQRLRRRGEYQQPPTPSAREGELDPQHPHEPEGFAPSEERHGPADAVGEGAARRLAKEGGGLAWEDRLHWPIGIAQARRADIAKKLSPIGPDLSQAVLDEWRGAIEAGGIRSPFKFLASLVDKAQGDDWLPEHAERIRAQREGARAAAAEAAAREAAFAAEVAAGRAGKPPGRLADLVKPRAQKGVRHA</sequence>
<evidence type="ECO:0000313" key="2">
    <source>
        <dbReference type="EMBL" id="CAJ96116.1"/>
    </source>
</evidence>
<proteinExistence type="predicted"/>
<organism evidence="2 4">
    <name type="scientific">Cupriavidus necator (strain ATCC 17699 / DSM 428 / KCTC 22496 / NCIMB 10442 / H16 / Stanier 337)</name>
    <name type="common">Ralstonia eutropha</name>
    <dbReference type="NCBI Taxonomy" id="381666"/>
    <lineage>
        <taxon>Bacteria</taxon>
        <taxon>Pseudomonadati</taxon>
        <taxon>Pseudomonadota</taxon>
        <taxon>Betaproteobacteria</taxon>
        <taxon>Burkholderiales</taxon>
        <taxon>Burkholderiaceae</taxon>
        <taxon>Cupriavidus</taxon>
    </lineage>
</organism>
<evidence type="ECO:0000313" key="3">
    <source>
        <dbReference type="EMBL" id="QCC03981.1"/>
    </source>
</evidence>
<dbReference type="Proteomes" id="UP000008210">
    <property type="component" value="Chromosome 2"/>
</dbReference>
<dbReference type="STRING" id="381666.H16_B1326"/>
<name>Q0K1K8_CUPNH</name>
<dbReference type="AlphaFoldDB" id="Q0K1K8"/>
<feature type="compositionally biased region" description="Polar residues" evidence="1">
    <location>
        <begin position="116"/>
        <end position="130"/>
    </location>
</feature>
<feature type="region of interest" description="Disordered" evidence="1">
    <location>
        <begin position="332"/>
        <end position="356"/>
    </location>
</feature>
<reference evidence="2 4" key="1">
    <citation type="journal article" date="2006" name="Nat. Biotechnol.">
        <title>Genome sequence of the bioplastic-producing 'Knallgas' bacterium Ralstonia eutropha H16.</title>
        <authorList>
            <person name="Pohlmann A."/>
            <person name="Fricke W.F."/>
            <person name="Reinecke F."/>
            <person name="Kusian B."/>
            <person name="Liesegang H."/>
            <person name="Cramm R."/>
            <person name="Eitinger T."/>
            <person name="Ewering C."/>
            <person name="Potter M."/>
            <person name="Schwartz E."/>
            <person name="Strittmatter A."/>
            <person name="Voss I."/>
            <person name="Gottschalk G."/>
            <person name="Steinbuechel A."/>
            <person name="Friedrich B."/>
            <person name="Bowien B."/>
        </authorList>
    </citation>
    <scope>NUCLEOTIDE SEQUENCE [LARGE SCALE GENOMIC DNA]</scope>
    <source>
        <strain evidence="4">ATCC 17699 / DSM 428 / KCTC 22496 / NCIMB 10442 / H16 / Stanier 337</strain>
        <strain evidence="2">H16</strain>
    </source>
</reference>
<dbReference type="EMBL" id="AM260480">
    <property type="protein sequence ID" value="CAJ96116.1"/>
    <property type="molecule type" value="Genomic_DNA"/>
</dbReference>
<dbReference type="eggNOG" id="ENOG50331X4">
    <property type="taxonomic scope" value="Bacteria"/>
</dbReference>
<dbReference type="Proteomes" id="UP000296079">
    <property type="component" value="Chromosome 2"/>
</dbReference>
<dbReference type="KEGG" id="reh:H16_B1326"/>